<dbReference type="PANTHER" id="PTHR37984:SF5">
    <property type="entry name" value="PROTEIN NYNRIN-LIKE"/>
    <property type="match status" value="1"/>
</dbReference>
<dbReference type="InterPro" id="IPR002156">
    <property type="entry name" value="RNaseH_domain"/>
</dbReference>
<dbReference type="PROSITE" id="PS50994">
    <property type="entry name" value="INTEGRASE"/>
    <property type="match status" value="2"/>
</dbReference>
<organism evidence="10">
    <name type="scientific">Fagus sylvatica</name>
    <name type="common">Beechnut</name>
    <dbReference type="NCBI Taxonomy" id="28930"/>
    <lineage>
        <taxon>Eukaryota</taxon>
        <taxon>Viridiplantae</taxon>
        <taxon>Streptophyta</taxon>
        <taxon>Embryophyta</taxon>
        <taxon>Tracheophyta</taxon>
        <taxon>Spermatophyta</taxon>
        <taxon>Magnoliopsida</taxon>
        <taxon>eudicotyledons</taxon>
        <taxon>Gunneridae</taxon>
        <taxon>Pentapetalae</taxon>
        <taxon>rosids</taxon>
        <taxon>fabids</taxon>
        <taxon>Fagales</taxon>
        <taxon>Fagaceae</taxon>
        <taxon>Fagus</taxon>
    </lineage>
</organism>
<dbReference type="SUPFAM" id="SSF56672">
    <property type="entry name" value="DNA/RNA polymerases"/>
    <property type="match status" value="1"/>
</dbReference>
<feature type="domain" description="Integrase catalytic" evidence="9">
    <location>
        <begin position="1577"/>
        <end position="1745"/>
    </location>
</feature>
<dbReference type="FunFam" id="3.30.420.10:FF:000032">
    <property type="entry name" value="Retrovirus-related Pol polyprotein from transposon 297-like Protein"/>
    <property type="match status" value="1"/>
</dbReference>
<dbReference type="SUPFAM" id="SSF53098">
    <property type="entry name" value="Ribonuclease H-like"/>
    <property type="match status" value="3"/>
</dbReference>
<keyword evidence="1" id="KW-0808">Transferase</keyword>
<proteinExistence type="predicted"/>
<dbReference type="CDD" id="cd01647">
    <property type="entry name" value="RT_LTR"/>
    <property type="match status" value="1"/>
</dbReference>
<sequence length="1747" mass="199749">MRQRRWLDLLKDYDCTIQYHLGKANVVADALSVLIANMRVEPIIKNKIYEAQQTDPQILRWVEEAKKGSQSEFKVSKDGILRFRGRICVPDDLKVKNQLLEEAYRSKYTMHPGSTKMYQNLHGEYWWNNMKREIAQFVSRCLVCQQVKAEHQKQMGTLQPLLISEWKWEHITMDFVSGLPRTTRKHDAVWVVVDKLTKSAHFIPIRMTESLESLAQLYIREIVRLHGVLISIVSDKDPKFTTRFWKSLQDALGTKLDLNTAFHPQSDGQTERTIQTLEDMLRACAMDMKGNWDDHLPLIEFAYNNNYHSSIHMAPYEALYGRKCRSPICWEEVGERKLLGPELVQMTTKKIKLIRERLKAAQSRQKSYADKRRRDLEFQIEDFVFLKVSLFSGVKIFGKKGKLSLRKYMSDDGNQGGPSLKDPLQVPDGPITRSRAKKIKEAMQGLVQSTWDEARKTILNFHCELSLLLLFLIELLNLSKSMNLYKLEEIYLIKSNQPRSLTVGSKFFVQKRFPQYTHLSVLAPSIRVETGPCPLILRCRLSRPTSKTSLERAHDRTRSCGAPSRRGHKLLTTTANAPHGGKTGQTTKKLSHQVTRRKEDEVEKTPPQNRHRAESAGSSAPPSRQRTARTTWSSKQPERPNRSSKQLEQQERSSKQPERSDRSTKQPDHSSRQPNRSARSSRDPDDKTTCLEEELCEMKKQMRDMKNSLKAKAARNLDNLVHWADSPFIPSIANFPLPSRFKAVPEEIMCRAFPMGLRGSARVWFNKLESESIGSFIQLSRAFIDHFIVPQGSWIPHGGLRSLEGASGDTHLTRPGPVGEIRTITGGPAFGGTSRASRKAYARQVHNIMVIQRPPKNAHLDDQVISFREEDARGTHQLHDDALVVTINIVGFTTRRVMVDNGSPADILYLSAYQQMRLNKDKLHPMDAPLVGFTGDKVCPVGIITLPITVGTHPKTISKTLDSLVVNCPSAYNAIIGRLTFNRLRAVTSTYHLLLKFPTEHGIGEVRGDQVAARECYLASLGSKGQNQTMTIEERKILVKPSEELDTIELEDGHPEKTTKIGANLPPKMKEYLVQFLKNNKDVFAWSHEDMPERNNAIMEEVDKLLTANFIRKVFYPDWLANVVMIKKNTGKWQMCIDFTDLNKACPKDSFPLPRIDQLVDSTAGHKLLTFMDAFSGYNQIVMDKSDQEKTSFITTRGIFYYKVMPFRLKNAGATYQRLMNRMFHDQIGRNVEVYVDDMLVKSKEEGGHLDDLRETFETLRKYQMKLNPKRHRSKPRQDQDDLRDATTKNHQRNPKADGKSSCTESIHVSINRQVPALLQNIKESIREELYLYLVVSPTAVSSALIREEERRQLPVYYTSQALRGAEERYPPMEKLAFALVTAARKLRPYFQAHTIVLLTNHPLRKAMNKPDVAGRLIQWSIELNEFDINYWPRTAIKAQALADFIAEFASKDDEPTEDYSTTNNEAEYEALLIGLKMAKILGVAELDVLSDSQLVVGQVRLSRIPREQNTEADQLAKSASSSILDGARALQKKIVRAGYYWPSMQADANKFVQHCDKCQRFANLLHSPPEVLIPMRTPWPFAQWGLDIMGPFPIGRSQLKFLVVAIDYFTKRVEAEPLATITEKNIQSFVWKAVVCKFGIPRVLISDNGKQFDNPRTTVRIPTGETPFRMTCGNEAVVPVEIGLTTLRTSTYDDLENEEQLRLNLDLIDEVRETVETRMKRYQEKMTRLYNSRVKPRQFSIGDLVL</sequence>
<dbReference type="Pfam" id="PF00078">
    <property type="entry name" value="RVT_1"/>
    <property type="match status" value="1"/>
</dbReference>
<evidence type="ECO:0000256" key="3">
    <source>
        <dbReference type="ARBA" id="ARBA00022722"/>
    </source>
</evidence>
<evidence type="ECO:0000256" key="1">
    <source>
        <dbReference type="ARBA" id="ARBA00022679"/>
    </source>
</evidence>
<dbReference type="Pfam" id="PF13456">
    <property type="entry name" value="RVT_3"/>
    <property type="match status" value="1"/>
</dbReference>
<evidence type="ECO:0000256" key="5">
    <source>
        <dbReference type="ARBA" id="ARBA00022801"/>
    </source>
</evidence>
<feature type="region of interest" description="Disordered" evidence="8">
    <location>
        <begin position="1265"/>
        <end position="1304"/>
    </location>
</feature>
<feature type="compositionally biased region" description="Basic and acidic residues" evidence="8">
    <location>
        <begin position="648"/>
        <end position="671"/>
    </location>
</feature>
<dbReference type="InterPro" id="IPR000477">
    <property type="entry name" value="RT_dom"/>
</dbReference>
<dbReference type="PANTHER" id="PTHR37984">
    <property type="entry name" value="PROTEIN CBG26694"/>
    <property type="match status" value="1"/>
</dbReference>
<evidence type="ECO:0000256" key="2">
    <source>
        <dbReference type="ARBA" id="ARBA00022695"/>
    </source>
</evidence>
<keyword evidence="2" id="KW-0548">Nucleotidyltransferase</keyword>
<evidence type="ECO:0000256" key="7">
    <source>
        <dbReference type="SAM" id="Coils"/>
    </source>
</evidence>
<feature type="coiled-coil region" evidence="7">
    <location>
        <begin position="1706"/>
        <end position="1733"/>
    </location>
</feature>
<feature type="domain" description="Integrase catalytic" evidence="9">
    <location>
        <begin position="156"/>
        <end position="323"/>
    </location>
</feature>
<evidence type="ECO:0000259" key="9">
    <source>
        <dbReference type="PROSITE" id="PS50994"/>
    </source>
</evidence>
<gene>
    <name evidence="10" type="ORF">FSB_LOCUS54357</name>
</gene>
<keyword evidence="5" id="KW-0378">Hydrolase</keyword>
<dbReference type="InterPro" id="IPR041588">
    <property type="entry name" value="Integrase_H2C2"/>
</dbReference>
<evidence type="ECO:0000256" key="6">
    <source>
        <dbReference type="ARBA" id="ARBA00022918"/>
    </source>
</evidence>
<dbReference type="Gene3D" id="3.30.420.10">
    <property type="entry name" value="Ribonuclease H-like superfamily/Ribonuclease H"/>
    <property type="match status" value="3"/>
</dbReference>
<reference evidence="10" key="1">
    <citation type="submission" date="2018-02" db="EMBL/GenBank/DDBJ databases">
        <authorList>
            <person name="Cohen D.B."/>
            <person name="Kent A.D."/>
        </authorList>
    </citation>
    <scope>NUCLEOTIDE SEQUENCE</scope>
</reference>
<dbReference type="InterPro" id="IPR050951">
    <property type="entry name" value="Retrovirus_Pol_polyprotein"/>
</dbReference>
<dbReference type="Pfam" id="PF17917">
    <property type="entry name" value="RT_RNaseH"/>
    <property type="match status" value="1"/>
</dbReference>
<protein>
    <recommendedName>
        <fullName evidence="9">Integrase catalytic domain-containing protein</fullName>
    </recommendedName>
</protein>
<dbReference type="InterPro" id="IPR043502">
    <property type="entry name" value="DNA/RNA_pol_sf"/>
</dbReference>
<accession>A0A2N9IQ34</accession>
<dbReference type="GO" id="GO:0015074">
    <property type="term" value="P:DNA integration"/>
    <property type="evidence" value="ECO:0007669"/>
    <property type="project" value="InterPro"/>
</dbReference>
<evidence type="ECO:0000313" key="10">
    <source>
        <dbReference type="EMBL" id="SPD26475.1"/>
    </source>
</evidence>
<dbReference type="Gene3D" id="3.10.10.10">
    <property type="entry name" value="HIV Type 1 Reverse Transcriptase, subunit A, domain 1"/>
    <property type="match status" value="1"/>
</dbReference>
<dbReference type="Gene3D" id="3.30.70.270">
    <property type="match status" value="1"/>
</dbReference>
<dbReference type="GO" id="GO:0004523">
    <property type="term" value="F:RNA-DNA hybrid ribonuclease activity"/>
    <property type="evidence" value="ECO:0007669"/>
    <property type="project" value="InterPro"/>
</dbReference>
<evidence type="ECO:0000256" key="8">
    <source>
        <dbReference type="SAM" id="MobiDB-lite"/>
    </source>
</evidence>
<feature type="region of interest" description="Disordered" evidence="8">
    <location>
        <begin position="546"/>
        <end position="689"/>
    </location>
</feature>
<dbReference type="Gene3D" id="1.10.340.70">
    <property type="match status" value="1"/>
</dbReference>
<keyword evidence="7" id="KW-0175">Coiled coil</keyword>
<feature type="region of interest" description="Disordered" evidence="8">
    <location>
        <begin position="807"/>
        <end position="835"/>
    </location>
</feature>
<feature type="compositionally biased region" description="Polar residues" evidence="8">
    <location>
        <begin position="616"/>
        <end position="635"/>
    </location>
</feature>
<dbReference type="InterPro" id="IPR036397">
    <property type="entry name" value="RNaseH_sf"/>
</dbReference>
<name>A0A2N9IQ34_FAGSY</name>
<feature type="compositionally biased region" description="Basic and acidic residues" evidence="8">
    <location>
        <begin position="1276"/>
        <end position="1288"/>
    </location>
</feature>
<dbReference type="CDD" id="cd00303">
    <property type="entry name" value="retropepsin_like"/>
    <property type="match status" value="1"/>
</dbReference>
<dbReference type="InterPro" id="IPR012337">
    <property type="entry name" value="RNaseH-like_sf"/>
</dbReference>
<dbReference type="Pfam" id="PF17921">
    <property type="entry name" value="Integrase_H2C2"/>
    <property type="match status" value="2"/>
</dbReference>
<dbReference type="GO" id="GO:0003676">
    <property type="term" value="F:nucleic acid binding"/>
    <property type="evidence" value="ECO:0007669"/>
    <property type="project" value="InterPro"/>
</dbReference>
<feature type="compositionally biased region" description="Basic and acidic residues" evidence="8">
    <location>
        <begin position="549"/>
        <end position="558"/>
    </location>
</feature>
<evidence type="ECO:0000256" key="4">
    <source>
        <dbReference type="ARBA" id="ARBA00022759"/>
    </source>
</evidence>
<dbReference type="EMBL" id="OIVN01006158">
    <property type="protein sequence ID" value="SPD26475.1"/>
    <property type="molecule type" value="Genomic_DNA"/>
</dbReference>
<keyword evidence="3" id="KW-0540">Nuclease</keyword>
<dbReference type="GO" id="GO:0003964">
    <property type="term" value="F:RNA-directed DNA polymerase activity"/>
    <property type="evidence" value="ECO:0007669"/>
    <property type="project" value="UniProtKB-KW"/>
</dbReference>
<keyword evidence="4" id="KW-0255">Endonuclease</keyword>
<feature type="compositionally biased region" description="Basic and acidic residues" evidence="8">
    <location>
        <begin position="680"/>
        <end position="689"/>
    </location>
</feature>
<dbReference type="InterPro" id="IPR001584">
    <property type="entry name" value="Integrase_cat-core"/>
</dbReference>
<dbReference type="InterPro" id="IPR041373">
    <property type="entry name" value="RT_RNaseH"/>
</dbReference>
<dbReference type="InterPro" id="IPR043128">
    <property type="entry name" value="Rev_trsase/Diguanyl_cyclase"/>
</dbReference>
<keyword evidence="6" id="KW-0695">RNA-directed DNA polymerase</keyword>